<evidence type="ECO:0000313" key="3">
    <source>
        <dbReference type="Proteomes" id="UP000324222"/>
    </source>
</evidence>
<accession>A0A5B7KDY8</accession>
<feature type="transmembrane region" description="Helical" evidence="1">
    <location>
        <begin position="12"/>
        <end position="31"/>
    </location>
</feature>
<keyword evidence="1" id="KW-1133">Transmembrane helix</keyword>
<evidence type="ECO:0000256" key="1">
    <source>
        <dbReference type="SAM" id="Phobius"/>
    </source>
</evidence>
<dbReference type="EMBL" id="VSRR010144277">
    <property type="protein sequence ID" value="MPD05076.1"/>
    <property type="molecule type" value="Genomic_DNA"/>
</dbReference>
<evidence type="ECO:0000313" key="2">
    <source>
        <dbReference type="EMBL" id="MPD05076.1"/>
    </source>
</evidence>
<sequence length="91" mass="10310">MFLAFVTIKYSIVINYNICVGTLLVLLTTEFQSLAQHNRGRGSLPEPGVLSDLPESLAYEIFTSPLNIFLLGVRMCSPHDQMYCRWLDSCH</sequence>
<dbReference type="AlphaFoldDB" id="A0A5B7KDY8"/>
<keyword evidence="1" id="KW-0472">Membrane</keyword>
<keyword evidence="3" id="KW-1185">Reference proteome</keyword>
<dbReference type="Proteomes" id="UP000324222">
    <property type="component" value="Unassembled WGS sequence"/>
</dbReference>
<organism evidence="2 3">
    <name type="scientific">Portunus trituberculatus</name>
    <name type="common">Swimming crab</name>
    <name type="synonym">Neptunus trituberculatus</name>
    <dbReference type="NCBI Taxonomy" id="210409"/>
    <lineage>
        <taxon>Eukaryota</taxon>
        <taxon>Metazoa</taxon>
        <taxon>Ecdysozoa</taxon>
        <taxon>Arthropoda</taxon>
        <taxon>Crustacea</taxon>
        <taxon>Multicrustacea</taxon>
        <taxon>Malacostraca</taxon>
        <taxon>Eumalacostraca</taxon>
        <taxon>Eucarida</taxon>
        <taxon>Decapoda</taxon>
        <taxon>Pleocyemata</taxon>
        <taxon>Brachyura</taxon>
        <taxon>Eubrachyura</taxon>
        <taxon>Portunoidea</taxon>
        <taxon>Portunidae</taxon>
        <taxon>Portuninae</taxon>
        <taxon>Portunus</taxon>
    </lineage>
</organism>
<gene>
    <name evidence="2" type="ORF">E2C01_100800</name>
</gene>
<proteinExistence type="predicted"/>
<comment type="caution">
    <text evidence="2">The sequence shown here is derived from an EMBL/GenBank/DDBJ whole genome shotgun (WGS) entry which is preliminary data.</text>
</comment>
<keyword evidence="1" id="KW-0812">Transmembrane</keyword>
<protein>
    <submittedName>
        <fullName evidence="2">Uncharacterized protein</fullName>
    </submittedName>
</protein>
<name>A0A5B7KDY8_PORTR</name>
<reference evidence="2 3" key="1">
    <citation type="submission" date="2019-05" db="EMBL/GenBank/DDBJ databases">
        <title>Another draft genome of Portunus trituberculatus and its Hox gene families provides insights of decapod evolution.</title>
        <authorList>
            <person name="Jeong J.-H."/>
            <person name="Song I."/>
            <person name="Kim S."/>
            <person name="Choi T."/>
            <person name="Kim D."/>
            <person name="Ryu S."/>
            <person name="Kim W."/>
        </authorList>
    </citation>
    <scope>NUCLEOTIDE SEQUENCE [LARGE SCALE GENOMIC DNA]</scope>
    <source>
        <tissue evidence="2">Muscle</tissue>
    </source>
</reference>